<proteinExistence type="predicted"/>
<dbReference type="VEuPathDB" id="TrichDB:TRFO_21483"/>
<dbReference type="RefSeq" id="XP_068362731.1">
    <property type="nucleotide sequence ID" value="XM_068501999.1"/>
</dbReference>
<organism evidence="1 2">
    <name type="scientific">Tritrichomonas foetus</name>
    <dbReference type="NCBI Taxonomy" id="1144522"/>
    <lineage>
        <taxon>Eukaryota</taxon>
        <taxon>Metamonada</taxon>
        <taxon>Parabasalia</taxon>
        <taxon>Tritrichomonadida</taxon>
        <taxon>Tritrichomonadidae</taxon>
        <taxon>Tritrichomonas</taxon>
    </lineage>
</organism>
<protein>
    <recommendedName>
        <fullName evidence="3">Right handed beta helix domain-containing protein</fullName>
    </recommendedName>
</protein>
<dbReference type="EMBL" id="MLAK01000635">
    <property type="protein sequence ID" value="OHT09595.1"/>
    <property type="molecule type" value="Genomic_DNA"/>
</dbReference>
<dbReference type="InterPro" id="IPR011050">
    <property type="entry name" value="Pectin_lyase_fold/virulence"/>
</dbReference>
<comment type="caution">
    <text evidence="1">The sequence shown here is derived from an EMBL/GenBank/DDBJ whole genome shotgun (WGS) entry which is preliminary data.</text>
</comment>
<gene>
    <name evidence="1" type="ORF">TRFO_21483</name>
</gene>
<dbReference type="Proteomes" id="UP000179807">
    <property type="component" value="Unassembled WGS sequence"/>
</dbReference>
<reference evidence="1" key="1">
    <citation type="submission" date="2016-10" db="EMBL/GenBank/DDBJ databases">
        <authorList>
            <person name="Benchimol M."/>
            <person name="Almeida L.G."/>
            <person name="Vasconcelos A.T."/>
            <person name="Perreira-Neves A."/>
            <person name="Rosa I.A."/>
            <person name="Tasca T."/>
            <person name="Bogo M.R."/>
            <person name="de Souza W."/>
        </authorList>
    </citation>
    <scope>NUCLEOTIDE SEQUENCE [LARGE SCALE GENOMIC DNA]</scope>
    <source>
        <strain evidence="1">K</strain>
    </source>
</reference>
<accession>A0A1J4KEG8</accession>
<evidence type="ECO:0008006" key="3">
    <source>
        <dbReference type="Google" id="ProtNLM"/>
    </source>
</evidence>
<evidence type="ECO:0000313" key="2">
    <source>
        <dbReference type="Proteomes" id="UP000179807"/>
    </source>
</evidence>
<dbReference type="SUPFAM" id="SSF51126">
    <property type="entry name" value="Pectin lyase-like"/>
    <property type="match status" value="1"/>
</dbReference>
<dbReference type="OrthoDB" id="10474668at2759"/>
<dbReference type="GeneID" id="94836703"/>
<dbReference type="AlphaFoldDB" id="A0A1J4KEG8"/>
<evidence type="ECO:0000313" key="1">
    <source>
        <dbReference type="EMBL" id="OHT09595.1"/>
    </source>
</evidence>
<name>A0A1J4KEG8_9EUKA</name>
<keyword evidence="2" id="KW-1185">Reference proteome</keyword>
<sequence length="367" mass="41277">MKRSILYSEENDRCHICLKGFMNISLLSLTLLSQTTLSPFMTLYSSYGSNKYCFQIIHANLIFSHFIHSKYFDEILVKDSSFSYFLSNPIHLVSANDFTGVKNSKRIVKSGKKNITCTSCTFSNCNSISNSFGSSSYDADDHGGAILTSGCNTYICFCIFTNNKATFSGSVEIQDSPIGIVNDSLITKSYAQRFGAMMLDGHEHTNIGSIYRTNITMNKAEKWIGGVRTQHNGGVVKDSNFVKNHANSYGAFWDYSHKTSTRELDHIYFVNNTADEIGAGFTSYHLLFQGEAKYCVFYGNRNLNDFGGRSILVHSDTALLKVMNCVFEGKKDIEMLAYFDTSKIIETEENYFNGENMDMNNIEELLT</sequence>